<keyword evidence="4" id="KW-1185">Reference proteome</keyword>
<gene>
    <name evidence="3" type="ORF">CLV78_101595</name>
</gene>
<proteinExistence type="predicted"/>
<protein>
    <submittedName>
        <fullName evidence="3">YARHG domain-containing protein</fullName>
    </submittedName>
</protein>
<dbReference type="InterPro" id="IPR025582">
    <property type="entry name" value="YARHG_dom"/>
</dbReference>
<evidence type="ECO:0000313" key="3">
    <source>
        <dbReference type="EMBL" id="PRY26499.1"/>
    </source>
</evidence>
<dbReference type="AlphaFoldDB" id="A0A2T0RZ87"/>
<evidence type="ECO:0000256" key="1">
    <source>
        <dbReference type="SAM" id="SignalP"/>
    </source>
</evidence>
<dbReference type="InterPro" id="IPR027920">
    <property type="entry name" value="DUF4453"/>
</dbReference>
<organism evidence="3 4">
    <name type="scientific">Aliiruegeria haliotis</name>
    <dbReference type="NCBI Taxonomy" id="1280846"/>
    <lineage>
        <taxon>Bacteria</taxon>
        <taxon>Pseudomonadati</taxon>
        <taxon>Pseudomonadota</taxon>
        <taxon>Alphaproteobacteria</taxon>
        <taxon>Rhodobacterales</taxon>
        <taxon>Roseobacteraceae</taxon>
        <taxon>Aliiruegeria</taxon>
    </lineage>
</organism>
<keyword evidence="1" id="KW-0732">Signal</keyword>
<comment type="caution">
    <text evidence="3">The sequence shown here is derived from an EMBL/GenBank/DDBJ whole genome shotgun (WGS) entry which is preliminary data.</text>
</comment>
<accession>A0A2T0RZ87</accession>
<feature type="domain" description="YARHG" evidence="2">
    <location>
        <begin position="10"/>
        <end position="86"/>
    </location>
</feature>
<dbReference type="Pfam" id="PF13308">
    <property type="entry name" value="YARHG"/>
    <property type="match status" value="1"/>
</dbReference>
<evidence type="ECO:0000259" key="2">
    <source>
        <dbReference type="SMART" id="SM01324"/>
    </source>
</evidence>
<dbReference type="Pfam" id="PF14627">
    <property type="entry name" value="DUF4453"/>
    <property type="match status" value="1"/>
</dbReference>
<dbReference type="RefSeq" id="WP_106203254.1">
    <property type="nucleotide sequence ID" value="NZ_PVTD01000001.1"/>
</dbReference>
<evidence type="ECO:0000313" key="4">
    <source>
        <dbReference type="Proteomes" id="UP000239480"/>
    </source>
</evidence>
<dbReference type="Proteomes" id="UP000239480">
    <property type="component" value="Unassembled WGS sequence"/>
</dbReference>
<dbReference type="OrthoDB" id="7666530at2"/>
<name>A0A2T0RZ87_9RHOB</name>
<feature type="chain" id="PRO_5015524654" evidence="1">
    <location>
        <begin position="21"/>
        <end position="195"/>
    </location>
</feature>
<reference evidence="3 4" key="1">
    <citation type="submission" date="2018-03" db="EMBL/GenBank/DDBJ databases">
        <title>Genomic Encyclopedia of Archaeal and Bacterial Type Strains, Phase II (KMG-II): from individual species to whole genera.</title>
        <authorList>
            <person name="Goeker M."/>
        </authorList>
    </citation>
    <scope>NUCLEOTIDE SEQUENCE [LARGE SCALE GENOMIC DNA]</scope>
    <source>
        <strain evidence="3 4">DSM 29328</strain>
    </source>
</reference>
<sequence length="195" mass="20710">MRFVGWIVAAALTVPAAPGAAEVWQYGQSDCNQLWFMRNLIMDRAGYCFGTNLGKSLYDNGDCTGKQVHLSGDESRQVKKIKALETRIGCKVNTGGTSLDVPMKSNLLRLRDMPLPADGGWGCLGWAGRAAPIHDGYSSGRRVIGSIDPGDNVFFGFLGEGGWSPVIVAKGGNGGKEILGWIDASLDPVCTSEAG</sequence>
<dbReference type="SMART" id="SM01324">
    <property type="entry name" value="YARHG"/>
    <property type="match status" value="1"/>
</dbReference>
<feature type="signal peptide" evidence="1">
    <location>
        <begin position="1"/>
        <end position="20"/>
    </location>
</feature>
<dbReference type="EMBL" id="PVTD01000001">
    <property type="protein sequence ID" value="PRY26499.1"/>
    <property type="molecule type" value="Genomic_DNA"/>
</dbReference>